<proteinExistence type="predicted"/>
<evidence type="ECO:0000313" key="3">
    <source>
        <dbReference type="Proteomes" id="UP000072421"/>
    </source>
</evidence>
<reference evidence="2 3" key="1">
    <citation type="submission" date="2015-11" db="EMBL/GenBank/DDBJ databases">
        <title>Exploring the genomic traits of fungus-feeding bacterial genus Collimonas.</title>
        <authorList>
            <person name="Song C."/>
            <person name="Schmidt R."/>
            <person name="de Jager V."/>
            <person name="Krzyzanowska D."/>
            <person name="Jongedijk E."/>
            <person name="Cankar K."/>
            <person name="Beekwilder J."/>
            <person name="van Veen A."/>
            <person name="de Boer W."/>
            <person name="van Veen J.A."/>
            <person name="Garbeva P."/>
        </authorList>
    </citation>
    <scope>NUCLEOTIDE SEQUENCE [LARGE SCALE GENOMIC DNA]</scope>
    <source>
        <strain evidence="2 3">Ter6</strain>
    </source>
</reference>
<dbReference type="EMBL" id="CP013232">
    <property type="protein sequence ID" value="AMO93913.1"/>
    <property type="molecule type" value="Genomic_DNA"/>
</dbReference>
<dbReference type="Proteomes" id="UP000072421">
    <property type="component" value="Chromosome"/>
</dbReference>
<evidence type="ECO:0000313" key="2">
    <source>
        <dbReference type="EMBL" id="AMO93913.1"/>
    </source>
</evidence>
<evidence type="ECO:0000256" key="1">
    <source>
        <dbReference type="SAM" id="MobiDB-lite"/>
    </source>
</evidence>
<name>A0A127P843_9BURK</name>
<protein>
    <submittedName>
        <fullName evidence="2">Uncharacterized protein</fullName>
    </submittedName>
</protein>
<dbReference type="AlphaFoldDB" id="A0A127P843"/>
<feature type="compositionally biased region" description="Basic residues" evidence="1">
    <location>
        <begin position="30"/>
        <end position="40"/>
    </location>
</feature>
<dbReference type="PATRIC" id="fig|158899.10.peg.1211"/>
<feature type="region of interest" description="Disordered" evidence="1">
    <location>
        <begin position="1"/>
        <end position="40"/>
    </location>
</feature>
<organism evidence="2">
    <name type="scientific">Collimonas fungivorans</name>
    <dbReference type="NCBI Taxonomy" id="158899"/>
    <lineage>
        <taxon>Bacteria</taxon>
        <taxon>Pseudomonadati</taxon>
        <taxon>Pseudomonadota</taxon>
        <taxon>Betaproteobacteria</taxon>
        <taxon>Burkholderiales</taxon>
        <taxon>Oxalobacteraceae</taxon>
        <taxon>Collimonas</taxon>
    </lineage>
</organism>
<accession>A0A127P843</accession>
<gene>
    <name evidence="2" type="ORF">CFter6_1199</name>
</gene>
<sequence>MILKKRRGLPLTRSGKRLAGIRNPEPKARVQLKPHLKRKS</sequence>